<dbReference type="InterPro" id="IPR001701">
    <property type="entry name" value="Glyco_hydro_9"/>
</dbReference>
<dbReference type="AlphaFoldDB" id="A0AAW2JVU3"/>
<keyword evidence="7" id="KW-0326">Glycosidase</keyword>
<dbReference type="EC" id="3.2.1.4" evidence="3"/>
<comment type="catalytic activity">
    <reaction evidence="1">
        <text>Endohydrolysis of (1-&gt;4)-beta-D-glucosidic linkages in cellulose, lichenin and cereal beta-D-glucans.</text>
        <dbReference type="EC" id="3.2.1.4"/>
    </reaction>
</comment>
<organism evidence="11">
    <name type="scientific">Sesamum angustifolium</name>
    <dbReference type="NCBI Taxonomy" id="2727405"/>
    <lineage>
        <taxon>Eukaryota</taxon>
        <taxon>Viridiplantae</taxon>
        <taxon>Streptophyta</taxon>
        <taxon>Embryophyta</taxon>
        <taxon>Tracheophyta</taxon>
        <taxon>Spermatophyta</taxon>
        <taxon>Magnoliopsida</taxon>
        <taxon>eudicotyledons</taxon>
        <taxon>Gunneridae</taxon>
        <taxon>Pentapetalae</taxon>
        <taxon>asterids</taxon>
        <taxon>lamiids</taxon>
        <taxon>Lamiales</taxon>
        <taxon>Pedaliaceae</taxon>
        <taxon>Sesamum</taxon>
    </lineage>
</organism>
<reference evidence="11" key="1">
    <citation type="submission" date="2020-06" db="EMBL/GenBank/DDBJ databases">
        <authorList>
            <person name="Li T."/>
            <person name="Hu X."/>
            <person name="Zhang T."/>
            <person name="Song X."/>
            <person name="Zhang H."/>
            <person name="Dai N."/>
            <person name="Sheng W."/>
            <person name="Hou X."/>
            <person name="Wei L."/>
        </authorList>
    </citation>
    <scope>NUCLEOTIDE SEQUENCE</scope>
    <source>
        <strain evidence="11">G01</strain>
        <tissue evidence="11">Leaf</tissue>
    </source>
</reference>
<proteinExistence type="inferred from homology"/>
<dbReference type="PANTHER" id="PTHR22298">
    <property type="entry name" value="ENDO-1,4-BETA-GLUCANASE"/>
    <property type="match status" value="1"/>
</dbReference>
<keyword evidence="6" id="KW-0119">Carbohydrate metabolism</keyword>
<evidence type="ECO:0000256" key="2">
    <source>
        <dbReference type="ARBA" id="ARBA00007072"/>
    </source>
</evidence>
<accession>A0AAW2JVU3</accession>
<reference evidence="11" key="2">
    <citation type="journal article" date="2024" name="Plant">
        <title>Genomic evolution and insights into agronomic trait innovations of Sesamum species.</title>
        <authorList>
            <person name="Miao H."/>
            <person name="Wang L."/>
            <person name="Qu L."/>
            <person name="Liu H."/>
            <person name="Sun Y."/>
            <person name="Le M."/>
            <person name="Wang Q."/>
            <person name="Wei S."/>
            <person name="Zheng Y."/>
            <person name="Lin W."/>
            <person name="Duan Y."/>
            <person name="Cao H."/>
            <person name="Xiong S."/>
            <person name="Wang X."/>
            <person name="Wei L."/>
            <person name="Li C."/>
            <person name="Ma Q."/>
            <person name="Ju M."/>
            <person name="Zhao R."/>
            <person name="Li G."/>
            <person name="Mu C."/>
            <person name="Tian Q."/>
            <person name="Mei H."/>
            <person name="Zhang T."/>
            <person name="Gao T."/>
            <person name="Zhang H."/>
        </authorList>
    </citation>
    <scope>NUCLEOTIDE SEQUENCE</scope>
    <source>
        <strain evidence="11">G01</strain>
    </source>
</reference>
<feature type="domain" description="Glycoside hydrolase family 9" evidence="10">
    <location>
        <begin position="41"/>
        <end position="406"/>
    </location>
</feature>
<sequence length="458" mass="51154">MPNLLHLSTWLVIMFLYIRNGTAKSRKDDDRQYLCSSDAGYEDALSKGILFFEGQRSGKLPATQRVQWRADSALSDGSLENVSLSGGYYDAGDNVKFGWPMAFSVSLLSWAAAEYGHDIDSSRQLQNLQTTIGWGTDFLLQAHISSTTLYTQVIAIVYYDTIFTGKLWGMRMEITDAGSGRKTWTRPGLYKITSTSPGTEVAAEAAAALAAASVVFKEADSKYSAQLLRHSESLFQFADKYRGSYQGSCPFYCSYSGYKDELLWAAAWLYKASGDSNYLNYVSTNQDWSQPASEFSWDSKFAGAQTLLAKEFFCRKTDLLRFKNDADSFVCALMPGSSSVQIKTTPGGLLYTRDSSNLQYVASASMVLLVYSKILTAARVESVRCGSVNFSTTKITAFARLQVDYVSWKQSHEHVLHGWLRHQISDTVTPERLFPALNPHQSWRNRLQGCLLDLVHFP</sequence>
<dbReference type="InterPro" id="IPR008928">
    <property type="entry name" value="6-hairpin_glycosidase_sf"/>
</dbReference>
<evidence type="ECO:0000256" key="9">
    <source>
        <dbReference type="SAM" id="SignalP"/>
    </source>
</evidence>
<evidence type="ECO:0000313" key="11">
    <source>
        <dbReference type="EMBL" id="KAL0298072.1"/>
    </source>
</evidence>
<keyword evidence="4" id="KW-0378">Hydrolase</keyword>
<keyword evidence="5" id="KW-0136">Cellulose degradation</keyword>
<keyword evidence="8" id="KW-0624">Polysaccharide degradation</keyword>
<evidence type="ECO:0000256" key="1">
    <source>
        <dbReference type="ARBA" id="ARBA00000966"/>
    </source>
</evidence>
<protein>
    <recommendedName>
        <fullName evidence="3">cellulase</fullName>
        <ecNumber evidence="3">3.2.1.4</ecNumber>
    </recommendedName>
</protein>
<evidence type="ECO:0000256" key="4">
    <source>
        <dbReference type="ARBA" id="ARBA00022801"/>
    </source>
</evidence>
<evidence type="ECO:0000256" key="3">
    <source>
        <dbReference type="ARBA" id="ARBA00012601"/>
    </source>
</evidence>
<keyword evidence="9" id="KW-0732">Signal</keyword>
<feature type="chain" id="PRO_5043878757" description="cellulase" evidence="9">
    <location>
        <begin position="24"/>
        <end position="458"/>
    </location>
</feature>
<gene>
    <name evidence="11" type="ORF">Sangu_3162100</name>
</gene>
<comment type="caution">
    <text evidence="11">The sequence shown here is derived from an EMBL/GenBank/DDBJ whole genome shotgun (WGS) entry which is preliminary data.</text>
</comment>
<evidence type="ECO:0000256" key="5">
    <source>
        <dbReference type="ARBA" id="ARBA00023001"/>
    </source>
</evidence>
<evidence type="ECO:0000256" key="8">
    <source>
        <dbReference type="ARBA" id="ARBA00023326"/>
    </source>
</evidence>
<dbReference type="InterPro" id="IPR012341">
    <property type="entry name" value="6hp_glycosidase-like_sf"/>
</dbReference>
<evidence type="ECO:0000259" key="10">
    <source>
        <dbReference type="Pfam" id="PF00759"/>
    </source>
</evidence>
<dbReference type="SUPFAM" id="SSF48208">
    <property type="entry name" value="Six-hairpin glycosidases"/>
    <property type="match status" value="1"/>
</dbReference>
<name>A0AAW2JVU3_9LAMI</name>
<dbReference type="GO" id="GO:0030245">
    <property type="term" value="P:cellulose catabolic process"/>
    <property type="evidence" value="ECO:0007669"/>
    <property type="project" value="UniProtKB-KW"/>
</dbReference>
<feature type="signal peptide" evidence="9">
    <location>
        <begin position="1"/>
        <end position="23"/>
    </location>
</feature>
<dbReference type="Gene3D" id="1.50.10.10">
    <property type="match status" value="1"/>
</dbReference>
<dbReference type="Pfam" id="PF00759">
    <property type="entry name" value="Glyco_hydro_9"/>
    <property type="match status" value="1"/>
</dbReference>
<evidence type="ECO:0000256" key="7">
    <source>
        <dbReference type="ARBA" id="ARBA00023295"/>
    </source>
</evidence>
<evidence type="ECO:0000256" key="6">
    <source>
        <dbReference type="ARBA" id="ARBA00023277"/>
    </source>
</evidence>
<dbReference type="GO" id="GO:0008810">
    <property type="term" value="F:cellulase activity"/>
    <property type="evidence" value="ECO:0007669"/>
    <property type="project" value="UniProtKB-EC"/>
</dbReference>
<comment type="similarity">
    <text evidence="2">Belongs to the glycosyl hydrolase 9 (cellulase E) family.</text>
</comment>
<dbReference type="EMBL" id="JACGWK010000497">
    <property type="protein sequence ID" value="KAL0298072.1"/>
    <property type="molecule type" value="Genomic_DNA"/>
</dbReference>